<gene>
    <name evidence="1" type="ORF">BV25DRAFT_1873289</name>
</gene>
<organism evidence="1 2">
    <name type="scientific">Artomyces pyxidatus</name>
    <dbReference type="NCBI Taxonomy" id="48021"/>
    <lineage>
        <taxon>Eukaryota</taxon>
        <taxon>Fungi</taxon>
        <taxon>Dikarya</taxon>
        <taxon>Basidiomycota</taxon>
        <taxon>Agaricomycotina</taxon>
        <taxon>Agaricomycetes</taxon>
        <taxon>Russulales</taxon>
        <taxon>Auriscalpiaceae</taxon>
        <taxon>Artomyces</taxon>
    </lineage>
</organism>
<name>A0ACB8SDZ2_9AGAM</name>
<proteinExistence type="predicted"/>
<reference evidence="1" key="1">
    <citation type="submission" date="2021-03" db="EMBL/GenBank/DDBJ databases">
        <authorList>
            <consortium name="DOE Joint Genome Institute"/>
            <person name="Ahrendt S."/>
            <person name="Looney B.P."/>
            <person name="Miyauchi S."/>
            <person name="Morin E."/>
            <person name="Drula E."/>
            <person name="Courty P.E."/>
            <person name="Chicoki N."/>
            <person name="Fauchery L."/>
            <person name="Kohler A."/>
            <person name="Kuo A."/>
            <person name="Labutti K."/>
            <person name="Pangilinan J."/>
            <person name="Lipzen A."/>
            <person name="Riley R."/>
            <person name="Andreopoulos W."/>
            <person name="He G."/>
            <person name="Johnson J."/>
            <person name="Barry K.W."/>
            <person name="Grigoriev I.V."/>
            <person name="Nagy L."/>
            <person name="Hibbett D."/>
            <person name="Henrissat B."/>
            <person name="Matheny P.B."/>
            <person name="Labbe J."/>
            <person name="Martin F."/>
        </authorList>
    </citation>
    <scope>NUCLEOTIDE SEQUENCE</scope>
    <source>
        <strain evidence="1">HHB10654</strain>
    </source>
</reference>
<keyword evidence="2" id="KW-1185">Reference proteome</keyword>
<dbReference type="EMBL" id="MU277359">
    <property type="protein sequence ID" value="KAI0054709.1"/>
    <property type="molecule type" value="Genomic_DNA"/>
</dbReference>
<accession>A0ACB8SDZ2</accession>
<evidence type="ECO:0000313" key="2">
    <source>
        <dbReference type="Proteomes" id="UP000814140"/>
    </source>
</evidence>
<reference evidence="1" key="2">
    <citation type="journal article" date="2022" name="New Phytol.">
        <title>Evolutionary transition to the ectomycorrhizal habit in the genomes of a hyperdiverse lineage of mushroom-forming fungi.</title>
        <authorList>
            <person name="Looney B."/>
            <person name="Miyauchi S."/>
            <person name="Morin E."/>
            <person name="Drula E."/>
            <person name="Courty P.E."/>
            <person name="Kohler A."/>
            <person name="Kuo A."/>
            <person name="LaButti K."/>
            <person name="Pangilinan J."/>
            <person name="Lipzen A."/>
            <person name="Riley R."/>
            <person name="Andreopoulos W."/>
            <person name="He G."/>
            <person name="Johnson J."/>
            <person name="Nolan M."/>
            <person name="Tritt A."/>
            <person name="Barry K.W."/>
            <person name="Grigoriev I.V."/>
            <person name="Nagy L.G."/>
            <person name="Hibbett D."/>
            <person name="Henrissat B."/>
            <person name="Matheny P.B."/>
            <person name="Labbe J."/>
            <person name="Martin F.M."/>
        </authorList>
    </citation>
    <scope>NUCLEOTIDE SEQUENCE</scope>
    <source>
        <strain evidence="1">HHB10654</strain>
    </source>
</reference>
<evidence type="ECO:0000313" key="1">
    <source>
        <dbReference type="EMBL" id="KAI0054709.1"/>
    </source>
</evidence>
<keyword evidence="1" id="KW-0378">Hydrolase</keyword>
<dbReference type="Proteomes" id="UP000814140">
    <property type="component" value="Unassembled WGS sequence"/>
</dbReference>
<protein>
    <submittedName>
        <fullName evidence="1">P-loop containing nucleoside triphosphate hydrolase protein</fullName>
    </submittedName>
</protein>
<comment type="caution">
    <text evidence="1">The sequence shown here is derived from an EMBL/GenBank/DDBJ whole genome shotgun (WGS) entry which is preliminary data.</text>
</comment>
<sequence length="873" mass="96103">MTAEELDELRRLMKEQFGGKEPRDFQVDMVQAQEERRDALCQAATGQGKTAIAAGPYVLKKNEGKVTFMISPLIGLQNEMVTTFEEEYKVSAIAVNSAQGGCTAETMRAIVAGKKQIVLISPEMLLSRRFIDSVLRNQELASRVYSVIIDEAHCISHWGAEFRKQYAQIGMIRVFLPRSTPFIAVSASLTRRVTRDIVEKLQLSRSTFLYKNLGNDRPNVSIVVRAIHNTMSSYTDLDFVIPTGVQTAEDIPKTWIYADNINTGSEIIDHLRTLIPNKLQGVIRPYNAVLGNDYRDAAMKAFRSGEVRVMICTDAAGMGCNIPDIEVVVQWKLPEKLSSFIQRAGRAARGPGMKGLAVLLVEPSTYSVLLTEVHELPARGRGRGKKKGKQTARKKRKNMKQYARERGRFRGSRSGNQDDIVECEQPPFDPSDQSEGLYLFVQKTTCRRRVLQVVFENPDPNPSVPCCDICVKQKGTAAPKTQYEETPLAAIEHALDDWREDIFTRDESSSYFLEPSCILPDEAIRRLASLKLPLHAGAIEGFLSRQWSYWPKYGEELTQHLLSIDTSPPHNTPPSASTMRPELATPMGENASNDVSTAMRAGNRKRCHSDAEGGVEVIGDSEVPTSSSDAVGDVAGSSSQSEERARKRVRKQLASIAPTSGSNSHDFSVFQATGYSHTPGPSIPSPVPAPSQSQHIQFPLTVPPHPLPITPAPIAPSSSHQYLTSQFLQTGNSHYSSFGTYAHSSTPHASGYDYGQETPAPGPSTYWPHYTPTQPSFNTPTQHYSPSVAFPYAVHPISTPTYATSTFNSGFSQPPYVLPPPSQTPFILTTTSTGQGNQTMPSYSLVLPTYNHSSYTPGPTTQDGSNNVPSRTQ</sequence>